<feature type="compositionally biased region" description="Low complexity" evidence="6">
    <location>
        <begin position="470"/>
        <end position="485"/>
    </location>
</feature>
<feature type="compositionally biased region" description="Polar residues" evidence="6">
    <location>
        <begin position="541"/>
        <end position="550"/>
    </location>
</feature>
<accession>A0A0L0T425</accession>
<dbReference type="PROSITE" id="PS51152">
    <property type="entry name" value="NFYA_HAP2_2"/>
    <property type="match status" value="1"/>
</dbReference>
<dbReference type="STRING" id="578462.A0A0L0T425"/>
<dbReference type="PRINTS" id="PR00616">
    <property type="entry name" value="CCAATSUBUNTB"/>
</dbReference>
<evidence type="ECO:0000313" key="7">
    <source>
        <dbReference type="EMBL" id="KNE69456.1"/>
    </source>
</evidence>
<feature type="compositionally biased region" description="Low complexity" evidence="6">
    <location>
        <begin position="680"/>
        <end position="711"/>
    </location>
</feature>
<feature type="region of interest" description="Disordered" evidence="6">
    <location>
        <begin position="235"/>
        <end position="257"/>
    </location>
</feature>
<dbReference type="InterPro" id="IPR001289">
    <property type="entry name" value="NFYA"/>
</dbReference>
<dbReference type="eggNOG" id="KOG1561">
    <property type="taxonomic scope" value="Eukaryota"/>
</dbReference>
<keyword evidence="5" id="KW-0539">Nucleus</keyword>
<dbReference type="GO" id="GO:0003677">
    <property type="term" value="F:DNA binding"/>
    <property type="evidence" value="ECO:0007669"/>
    <property type="project" value="UniProtKB-KW"/>
</dbReference>
<evidence type="ECO:0008006" key="9">
    <source>
        <dbReference type="Google" id="ProtNLM"/>
    </source>
</evidence>
<keyword evidence="8" id="KW-1185">Reference proteome</keyword>
<feature type="region of interest" description="Disordered" evidence="6">
    <location>
        <begin position="649"/>
        <end position="719"/>
    </location>
</feature>
<evidence type="ECO:0000256" key="1">
    <source>
        <dbReference type="ARBA" id="ARBA00004123"/>
    </source>
</evidence>
<evidence type="ECO:0000256" key="6">
    <source>
        <dbReference type="SAM" id="MobiDB-lite"/>
    </source>
</evidence>
<feature type="compositionally biased region" description="Pro residues" evidence="6">
    <location>
        <begin position="39"/>
        <end position="49"/>
    </location>
</feature>
<feature type="compositionally biased region" description="Low complexity" evidence="6">
    <location>
        <begin position="551"/>
        <end position="568"/>
    </location>
</feature>
<organism evidence="7 8">
    <name type="scientific">Allomyces macrogynus (strain ATCC 38327)</name>
    <name type="common">Allomyces javanicus var. macrogynus</name>
    <dbReference type="NCBI Taxonomy" id="578462"/>
    <lineage>
        <taxon>Eukaryota</taxon>
        <taxon>Fungi</taxon>
        <taxon>Fungi incertae sedis</taxon>
        <taxon>Blastocladiomycota</taxon>
        <taxon>Blastocladiomycetes</taxon>
        <taxon>Blastocladiales</taxon>
        <taxon>Blastocladiaceae</taxon>
        <taxon>Allomyces</taxon>
    </lineage>
</organism>
<sequence length="719" mass="73415">MILSPPSSTAPTAHDHALLHAVGALHDHGAAVPHDPGHAGPPPPPPPSLPLIAAPSSANLAAPALSTTDAAATSLPSSSLPTYFTGSLLHDPTSAAPPPAATSAPVPASTIDAASALLDHHAHLQQPGPAVPYASANAHSAMTMGGLSSALGDHANLAVSTPTNVAGTATTSALGLALTDPGLHPLGQAIQHLAPSSSQTLADATGTSPHPLSRAPSPASALHHGSYAHLFQGTQHASVPPTDPHAATLPAGGRTSPALSTASLAVSTLSAAAPTTTTLALQNGTPQPTTTFMDLGLSLTNGNLHQRYLHATSSSSSPSHAPSPALASVTPDHALHASLLPPMTSSATMPSSNSLTPNMHGVPRPAVLAPGAVPAPVPAPAPMQFIQGPNGQLFQVVPNTTAPNASHQHQHHHQHHHQVQSMMAHQAQQLAGSAHPTQSTMLHHGTATAAIAAARSAAHLPGPGMATTMPSSSLHHFQQQHHLPSMPLNQHQHSHHHHHHHHHASSLSHALDPTRAQSNGASGPASQRPSPVAAPVPMTGVVSTAPTTTDSSMAEPAASTAAVTAPVPEEQLPPAPPAAEEPLYVNAKQYHRILKRRAARARIEAELKGVRQRKPYLHESRHKHAMRRPRGPGGRFLTKAEMEEMEAKGLLPPGTAAACSSNSSSRPRKRKKMDDDESMAEPTAAAEAAATSSSSSSPSSTVSSPAVSPVSRARPVEGQ</sequence>
<feature type="region of interest" description="Disordered" evidence="6">
    <location>
        <begin position="28"/>
        <end position="53"/>
    </location>
</feature>
<evidence type="ECO:0000256" key="3">
    <source>
        <dbReference type="ARBA" id="ARBA00023125"/>
    </source>
</evidence>
<evidence type="ECO:0000256" key="4">
    <source>
        <dbReference type="ARBA" id="ARBA00023163"/>
    </source>
</evidence>
<feature type="compositionally biased region" description="Basic residues" evidence="6">
    <location>
        <begin position="492"/>
        <end position="504"/>
    </location>
</feature>
<feature type="region of interest" description="Disordered" evidence="6">
    <location>
        <begin position="341"/>
        <end position="363"/>
    </location>
</feature>
<evidence type="ECO:0000313" key="8">
    <source>
        <dbReference type="Proteomes" id="UP000054350"/>
    </source>
</evidence>
<evidence type="ECO:0000256" key="5">
    <source>
        <dbReference type="ARBA" id="ARBA00023242"/>
    </source>
</evidence>
<name>A0A0L0T425_ALLM3</name>
<dbReference type="SMART" id="SM00521">
    <property type="entry name" value="CBF"/>
    <property type="match status" value="1"/>
</dbReference>
<evidence type="ECO:0000256" key="2">
    <source>
        <dbReference type="ARBA" id="ARBA00023015"/>
    </source>
</evidence>
<dbReference type="EMBL" id="GG745360">
    <property type="protein sequence ID" value="KNE69456.1"/>
    <property type="molecule type" value="Genomic_DNA"/>
</dbReference>
<protein>
    <recommendedName>
        <fullName evidence="9">Transcriptional activator HAP2</fullName>
    </recommendedName>
</protein>
<proteinExistence type="predicted"/>
<dbReference type="GO" id="GO:0005634">
    <property type="term" value="C:nucleus"/>
    <property type="evidence" value="ECO:0007669"/>
    <property type="project" value="UniProtKB-SubCell"/>
</dbReference>
<keyword evidence="3" id="KW-0238">DNA-binding</keyword>
<comment type="subcellular location">
    <subcellularLocation>
        <location evidence="1">Nucleus</location>
    </subcellularLocation>
</comment>
<dbReference type="Pfam" id="PF02045">
    <property type="entry name" value="CBFB_NFYA"/>
    <property type="match status" value="1"/>
</dbReference>
<dbReference type="VEuPathDB" id="FungiDB:AMAG_13812"/>
<gene>
    <name evidence="7" type="ORF">AMAG_13812</name>
</gene>
<feature type="region of interest" description="Disordered" evidence="6">
    <location>
        <begin position="195"/>
        <end position="221"/>
    </location>
</feature>
<feature type="compositionally biased region" description="Polar residues" evidence="6">
    <location>
        <begin position="515"/>
        <end position="529"/>
    </location>
</feature>
<dbReference type="GO" id="GO:0003700">
    <property type="term" value="F:DNA-binding transcription factor activity"/>
    <property type="evidence" value="ECO:0007669"/>
    <property type="project" value="InterPro"/>
</dbReference>
<feature type="region of interest" description="Disordered" evidence="6">
    <location>
        <begin position="461"/>
        <end position="568"/>
    </location>
</feature>
<dbReference type="Gene3D" id="6.10.250.2430">
    <property type="match status" value="1"/>
</dbReference>
<reference evidence="8" key="2">
    <citation type="submission" date="2009-11" db="EMBL/GenBank/DDBJ databases">
        <title>The Genome Sequence of Allomyces macrogynus strain ATCC 38327.</title>
        <authorList>
            <consortium name="The Broad Institute Genome Sequencing Platform"/>
            <person name="Russ C."/>
            <person name="Cuomo C."/>
            <person name="Shea T."/>
            <person name="Young S.K."/>
            <person name="Zeng Q."/>
            <person name="Koehrsen M."/>
            <person name="Haas B."/>
            <person name="Borodovsky M."/>
            <person name="Guigo R."/>
            <person name="Alvarado L."/>
            <person name="Berlin A."/>
            <person name="Borenstein D."/>
            <person name="Chen Z."/>
            <person name="Engels R."/>
            <person name="Freedman E."/>
            <person name="Gellesch M."/>
            <person name="Goldberg J."/>
            <person name="Griggs A."/>
            <person name="Gujja S."/>
            <person name="Heiman D."/>
            <person name="Hepburn T."/>
            <person name="Howarth C."/>
            <person name="Jen D."/>
            <person name="Larson L."/>
            <person name="Lewis B."/>
            <person name="Mehta T."/>
            <person name="Park D."/>
            <person name="Pearson M."/>
            <person name="Roberts A."/>
            <person name="Saif S."/>
            <person name="Shenoy N."/>
            <person name="Sisk P."/>
            <person name="Stolte C."/>
            <person name="Sykes S."/>
            <person name="Walk T."/>
            <person name="White J."/>
            <person name="Yandava C."/>
            <person name="Burger G."/>
            <person name="Gray M.W."/>
            <person name="Holland P.W.H."/>
            <person name="King N."/>
            <person name="Lang F.B.F."/>
            <person name="Roger A.J."/>
            <person name="Ruiz-Trillo I."/>
            <person name="Lander E."/>
            <person name="Nusbaum C."/>
        </authorList>
    </citation>
    <scope>NUCLEOTIDE SEQUENCE [LARGE SCALE GENOMIC DNA]</scope>
    <source>
        <strain evidence="8">ATCC 38327</strain>
    </source>
</reference>
<keyword evidence="2" id="KW-0805">Transcription regulation</keyword>
<dbReference type="Proteomes" id="UP000054350">
    <property type="component" value="Unassembled WGS sequence"/>
</dbReference>
<reference evidence="7 8" key="1">
    <citation type="submission" date="2009-11" db="EMBL/GenBank/DDBJ databases">
        <title>Annotation of Allomyces macrogynus ATCC 38327.</title>
        <authorList>
            <consortium name="The Broad Institute Genome Sequencing Platform"/>
            <person name="Russ C."/>
            <person name="Cuomo C."/>
            <person name="Burger G."/>
            <person name="Gray M.W."/>
            <person name="Holland P.W.H."/>
            <person name="King N."/>
            <person name="Lang F.B.F."/>
            <person name="Roger A.J."/>
            <person name="Ruiz-Trillo I."/>
            <person name="Young S.K."/>
            <person name="Zeng Q."/>
            <person name="Gargeya S."/>
            <person name="Fitzgerald M."/>
            <person name="Haas B."/>
            <person name="Abouelleil A."/>
            <person name="Alvarado L."/>
            <person name="Arachchi H.M."/>
            <person name="Berlin A."/>
            <person name="Chapman S.B."/>
            <person name="Gearin G."/>
            <person name="Goldberg J."/>
            <person name="Griggs A."/>
            <person name="Gujja S."/>
            <person name="Hansen M."/>
            <person name="Heiman D."/>
            <person name="Howarth C."/>
            <person name="Larimer J."/>
            <person name="Lui A."/>
            <person name="MacDonald P.J.P."/>
            <person name="McCowen C."/>
            <person name="Montmayeur A."/>
            <person name="Murphy C."/>
            <person name="Neiman D."/>
            <person name="Pearson M."/>
            <person name="Priest M."/>
            <person name="Roberts A."/>
            <person name="Saif S."/>
            <person name="Shea T."/>
            <person name="Sisk P."/>
            <person name="Stolte C."/>
            <person name="Sykes S."/>
            <person name="Wortman J."/>
            <person name="Nusbaum C."/>
            <person name="Birren B."/>
        </authorList>
    </citation>
    <scope>NUCLEOTIDE SEQUENCE [LARGE SCALE GENOMIC DNA]</scope>
    <source>
        <strain evidence="7 8">ATCC 38327</strain>
    </source>
</reference>
<dbReference type="OrthoDB" id="1097733at2759"/>
<dbReference type="AlphaFoldDB" id="A0A0L0T425"/>
<keyword evidence="4" id="KW-0804">Transcription</keyword>
<dbReference type="PANTHER" id="PTHR12632">
    <property type="entry name" value="TRANSCRIPTION FACTOR NF-Y ALPHA-RELATED"/>
    <property type="match status" value="1"/>
</dbReference>
<feature type="compositionally biased region" description="Polar residues" evidence="6">
    <location>
        <begin position="195"/>
        <end position="210"/>
    </location>
</feature>